<organism evidence="3 4">
    <name type="scientific">Alkalihalobacterium chitinilyticum</name>
    <dbReference type="NCBI Taxonomy" id="2980103"/>
    <lineage>
        <taxon>Bacteria</taxon>
        <taxon>Bacillati</taxon>
        <taxon>Bacillota</taxon>
        <taxon>Bacilli</taxon>
        <taxon>Bacillales</taxon>
        <taxon>Bacillaceae</taxon>
        <taxon>Alkalihalobacterium</taxon>
    </lineage>
</organism>
<evidence type="ECO:0000256" key="1">
    <source>
        <dbReference type="SAM" id="Phobius"/>
    </source>
</evidence>
<evidence type="ECO:0000313" key="4">
    <source>
        <dbReference type="Proteomes" id="UP001148125"/>
    </source>
</evidence>
<evidence type="ECO:0000256" key="2">
    <source>
        <dbReference type="SAM" id="SignalP"/>
    </source>
</evidence>
<dbReference type="EMBL" id="JAOTPO010000001">
    <property type="protein sequence ID" value="MDE5411869.1"/>
    <property type="molecule type" value="Genomic_DNA"/>
</dbReference>
<keyword evidence="1" id="KW-1133">Transmembrane helix</keyword>
<reference evidence="3" key="1">
    <citation type="submission" date="2024-05" db="EMBL/GenBank/DDBJ databases">
        <title>Alkalihalobacillus sp. strain MEB203 novel alkaliphilic bacterium from Lonar Lake, India.</title>
        <authorList>
            <person name="Joshi A."/>
            <person name="Thite S."/>
            <person name="Mengade P."/>
        </authorList>
    </citation>
    <scope>NUCLEOTIDE SEQUENCE</scope>
    <source>
        <strain evidence="3">MEB 203</strain>
    </source>
</reference>
<sequence length="66" mass="6878">MIKKLTMLTAFLFTLLLLPVTTVLAAGGGEAAEGAAEPSGLIMTSLAVLSFVTLAYMIFLSLTDNN</sequence>
<keyword evidence="1" id="KW-0472">Membrane</keyword>
<name>A0ABT5VCF7_9BACI</name>
<feature type="transmembrane region" description="Helical" evidence="1">
    <location>
        <begin position="41"/>
        <end position="62"/>
    </location>
</feature>
<proteinExistence type="predicted"/>
<accession>A0ABT5VCF7</accession>
<dbReference type="Proteomes" id="UP001148125">
    <property type="component" value="Unassembled WGS sequence"/>
</dbReference>
<keyword evidence="2" id="KW-0732">Signal</keyword>
<keyword evidence="4" id="KW-1185">Reference proteome</keyword>
<comment type="caution">
    <text evidence="3">The sequence shown here is derived from an EMBL/GenBank/DDBJ whole genome shotgun (WGS) entry which is preliminary data.</text>
</comment>
<evidence type="ECO:0000313" key="3">
    <source>
        <dbReference type="EMBL" id="MDE5411869.1"/>
    </source>
</evidence>
<feature type="signal peptide" evidence="2">
    <location>
        <begin position="1"/>
        <end position="25"/>
    </location>
</feature>
<protein>
    <submittedName>
        <fullName evidence="3">Uncharacterized protein</fullName>
    </submittedName>
</protein>
<gene>
    <name evidence="3" type="ORF">N7Z68_00550</name>
</gene>
<keyword evidence="1" id="KW-0812">Transmembrane</keyword>
<feature type="chain" id="PRO_5046115265" evidence="2">
    <location>
        <begin position="26"/>
        <end position="66"/>
    </location>
</feature>
<dbReference type="RefSeq" id="WP_275116504.1">
    <property type="nucleotide sequence ID" value="NZ_JAOTPO010000001.1"/>
</dbReference>